<evidence type="ECO:0000313" key="2">
    <source>
        <dbReference type="EMBL" id="AVX39121.1"/>
    </source>
</evidence>
<proteinExistence type="predicted"/>
<keyword evidence="3" id="KW-1185">Reference proteome</keyword>
<keyword evidence="1" id="KW-0812">Transmembrane</keyword>
<evidence type="ECO:0000313" key="3">
    <source>
        <dbReference type="Proteomes" id="UP000240908"/>
    </source>
</evidence>
<keyword evidence="1" id="KW-0472">Membrane</keyword>
<dbReference type="Proteomes" id="UP000240908">
    <property type="component" value="Chromosome"/>
</dbReference>
<accession>A0ABM6UXF0</accession>
<sequence>MHSLFSFDPKDPFSWLIYFIFGASVYWPITIAVVLGFIAGAILQKKWVIWLFGIPSFALVIAIFSLPLVGFIKSLV</sequence>
<feature type="transmembrane region" description="Helical" evidence="1">
    <location>
        <begin position="47"/>
        <end position="72"/>
    </location>
</feature>
<feature type="transmembrane region" description="Helical" evidence="1">
    <location>
        <begin position="15"/>
        <end position="40"/>
    </location>
</feature>
<protein>
    <recommendedName>
        <fullName evidence="4">Inner membrane protein</fullName>
    </recommendedName>
</protein>
<reference evidence="3" key="1">
    <citation type="journal article" date="2018" name="Genome Announc.">
        <title>First complete genome sequence of Yersinia massiliensis.</title>
        <authorList>
            <person name="Thomas M.C."/>
            <person name="Arling V."/>
            <person name="Goji N."/>
            <person name="Janzen T.W."/>
            <person name="Duceppe M.-O."/>
            <person name="Mathews A."/>
            <person name="Carrillo C."/>
            <person name="Amoako K."/>
        </authorList>
    </citation>
    <scope>NUCLEOTIDE SEQUENCE [LARGE SCALE GENOMIC DNA]</scope>
    <source>
        <strain evidence="3">GTA</strain>
    </source>
</reference>
<evidence type="ECO:0000256" key="1">
    <source>
        <dbReference type="SAM" id="Phobius"/>
    </source>
</evidence>
<dbReference type="EMBL" id="CP028487">
    <property type="protein sequence ID" value="AVX39121.1"/>
    <property type="molecule type" value="Genomic_DNA"/>
</dbReference>
<organism evidence="2 3">
    <name type="scientific">Yersinia massiliensis</name>
    <dbReference type="NCBI Taxonomy" id="419257"/>
    <lineage>
        <taxon>Bacteria</taxon>
        <taxon>Pseudomonadati</taxon>
        <taxon>Pseudomonadota</taxon>
        <taxon>Gammaproteobacteria</taxon>
        <taxon>Enterobacterales</taxon>
        <taxon>Yersiniaceae</taxon>
        <taxon>Yersinia</taxon>
    </lineage>
</organism>
<name>A0ABM6UXF0_9GAMM</name>
<evidence type="ECO:0008006" key="4">
    <source>
        <dbReference type="Google" id="ProtNLM"/>
    </source>
</evidence>
<gene>
    <name evidence="2" type="ORF">DA391_16455</name>
</gene>
<keyword evidence="1" id="KW-1133">Transmembrane helix</keyword>